<reference evidence="1 2" key="1">
    <citation type="submission" date="2017-11" db="EMBL/GenBank/DDBJ databases">
        <title>De-novo sequencing of pomegranate (Punica granatum L.) genome.</title>
        <authorList>
            <person name="Akparov Z."/>
            <person name="Amiraslanov A."/>
            <person name="Hajiyeva S."/>
            <person name="Abbasov M."/>
            <person name="Kaur K."/>
            <person name="Hamwieh A."/>
            <person name="Solovyev V."/>
            <person name="Salamov A."/>
            <person name="Braich B."/>
            <person name="Kosarev P."/>
            <person name="Mahmoud A."/>
            <person name="Hajiyev E."/>
            <person name="Babayeva S."/>
            <person name="Izzatullayeva V."/>
            <person name="Mammadov A."/>
            <person name="Mammadov A."/>
            <person name="Sharifova S."/>
            <person name="Ojaghi J."/>
            <person name="Eynullazada K."/>
            <person name="Bayramov B."/>
            <person name="Abdulazimova A."/>
            <person name="Shahmuradov I."/>
        </authorList>
    </citation>
    <scope>NUCLEOTIDE SEQUENCE [LARGE SCALE GENOMIC DNA]</scope>
    <source>
        <strain evidence="2">cv. AG2017</strain>
        <tissue evidence="1">Leaf</tissue>
    </source>
</reference>
<dbReference type="AlphaFoldDB" id="A0A2I0JST6"/>
<dbReference type="Proteomes" id="UP000233551">
    <property type="component" value="Unassembled WGS sequence"/>
</dbReference>
<evidence type="ECO:0000313" key="2">
    <source>
        <dbReference type="Proteomes" id="UP000233551"/>
    </source>
</evidence>
<organism evidence="1 2">
    <name type="scientific">Punica granatum</name>
    <name type="common">Pomegranate</name>
    <dbReference type="NCBI Taxonomy" id="22663"/>
    <lineage>
        <taxon>Eukaryota</taxon>
        <taxon>Viridiplantae</taxon>
        <taxon>Streptophyta</taxon>
        <taxon>Embryophyta</taxon>
        <taxon>Tracheophyta</taxon>
        <taxon>Spermatophyta</taxon>
        <taxon>Magnoliopsida</taxon>
        <taxon>eudicotyledons</taxon>
        <taxon>Gunneridae</taxon>
        <taxon>Pentapetalae</taxon>
        <taxon>rosids</taxon>
        <taxon>malvids</taxon>
        <taxon>Myrtales</taxon>
        <taxon>Lythraceae</taxon>
        <taxon>Punica</taxon>
    </lineage>
</organism>
<gene>
    <name evidence="1" type="ORF">CRG98_020276</name>
</gene>
<dbReference type="EMBL" id="PGOL01001296">
    <property type="protein sequence ID" value="PKI59321.1"/>
    <property type="molecule type" value="Genomic_DNA"/>
</dbReference>
<proteinExistence type="predicted"/>
<name>A0A2I0JST6_PUNGR</name>
<sequence length="144" mass="16460">MVKKIHEEARQHILKKNEQYVERANKGRKKVTFEPGDWVSIRGRILLKSEGMMRIVGMTMRLMHTSLEVRFVKSELMHKILEACMFRVGQSHGARSIQIQQAMESLLMGLLGQEEFNSIGSPNGFIQLTCHEIVDSPPRIGVNT</sequence>
<evidence type="ECO:0000313" key="1">
    <source>
        <dbReference type="EMBL" id="PKI59321.1"/>
    </source>
</evidence>
<keyword evidence="2" id="KW-1185">Reference proteome</keyword>
<protein>
    <submittedName>
        <fullName evidence="1">Uncharacterized protein</fullName>
    </submittedName>
</protein>
<comment type="caution">
    <text evidence="1">The sequence shown here is derived from an EMBL/GenBank/DDBJ whole genome shotgun (WGS) entry which is preliminary data.</text>
</comment>
<accession>A0A2I0JST6</accession>